<dbReference type="Gene3D" id="2.60.120.200">
    <property type="match status" value="1"/>
</dbReference>
<reference evidence="1 2" key="1">
    <citation type="submission" date="2014-11" db="EMBL/GenBank/DDBJ databases">
        <authorList>
            <person name="Zhu J."/>
            <person name="Qi W."/>
            <person name="Song R."/>
        </authorList>
    </citation>
    <scope>NUCLEOTIDE SEQUENCE [LARGE SCALE GENOMIC DNA]</scope>
</reference>
<protein>
    <submittedName>
        <fullName evidence="1">Uncharacterized protein</fullName>
    </submittedName>
</protein>
<dbReference type="Pfam" id="PF13385">
    <property type="entry name" value="Laminin_G_3"/>
    <property type="match status" value="1"/>
</dbReference>
<keyword evidence="2" id="KW-1185">Reference proteome</keyword>
<dbReference type="Proteomes" id="UP000041254">
    <property type="component" value="Unassembled WGS sequence"/>
</dbReference>
<accession>A0A0G4E8G9</accession>
<dbReference type="AlphaFoldDB" id="A0A0G4E8G9"/>
<dbReference type="Gene3D" id="3.50.4.10">
    <property type="entry name" value="Hepatocyte Growth Factor"/>
    <property type="match status" value="1"/>
</dbReference>
<evidence type="ECO:0000313" key="2">
    <source>
        <dbReference type="Proteomes" id="UP000041254"/>
    </source>
</evidence>
<dbReference type="EMBL" id="CDMY01000040">
    <property type="protein sequence ID" value="CEL92049.1"/>
    <property type="molecule type" value="Genomic_DNA"/>
</dbReference>
<proteinExistence type="predicted"/>
<dbReference type="SUPFAM" id="SSF49899">
    <property type="entry name" value="Concanavalin A-like lectins/glucanases"/>
    <property type="match status" value="1"/>
</dbReference>
<organism evidence="1 2">
    <name type="scientific">Vitrella brassicaformis (strain CCMP3155)</name>
    <dbReference type="NCBI Taxonomy" id="1169540"/>
    <lineage>
        <taxon>Eukaryota</taxon>
        <taxon>Sar</taxon>
        <taxon>Alveolata</taxon>
        <taxon>Colpodellida</taxon>
        <taxon>Vitrellaceae</taxon>
        <taxon>Vitrella</taxon>
    </lineage>
</organism>
<gene>
    <name evidence="1" type="ORF">Vbra_6787</name>
</gene>
<dbReference type="InterPro" id="IPR013320">
    <property type="entry name" value="ConA-like_dom_sf"/>
</dbReference>
<dbReference type="InParanoid" id="A0A0G4E8G9"/>
<evidence type="ECO:0000313" key="1">
    <source>
        <dbReference type="EMBL" id="CEL92049.1"/>
    </source>
</evidence>
<name>A0A0G4E8G9_VITBC</name>
<sequence length="714" mass="80586">MLLACYNSPQCYFWTHKDRSCWLKADLSAANTIEEASSSVTTGTRQCGINTGNTIVDQSGNGNSPNITDTGRVTRVPVGESNNMALRLERGHEAVRLDALSGFDHTEAFSVTFWFARGSRNCCGERAIVGPGVWNELMIKYDWGDGFIGGIHQPITKKSSSGMIDAGTWMHVAVTFEDGYLRYYKNGQMDGGKIDDVRVHNRRLHTSEIRDIIGLPQDKTPYYLAEERYIEHNNIWSTTDTGYSYLSKGTISHFRGAMYCLILRERKGKRRPTMVKIQVDDKWNAIHVEEAFVEHFGNSSQYAEDYWSKPDDHHEWTMDVDKNGYIHVAGDMHNFPKVLIPLIPLCRYSAHKKAGYGLTRPQRFWGENGATIMYWRSTHPEDIHRMKFMGNDPSRRPAGYGYTYTSFFKSVDGTLHYGGRFDIWSNPKDTPQKRCQKSAGLTRYDTETQSWVALGVKPNPCHSYSDHGTICYSPATADAVAYSYYCPSGHYTIYRPRVTSGPTNPHEIHFVANVLEPRGFFASPFPNNPCGQTFSSETIYMKSTDGGLSWTNYTGQLIAMPANQTAGPHQADVVWRANMDTVMGGTQPLVSIDYRGQPLVQSPGIGLCGHKDGNKKHWYRWYNKDTGEWRAVSGFAMNDKDGVLGTTSRSWIPPGSGMSRETREAHVSKIGYLAKPYHLISGNLLGATMVDGRYTVRMVEVSWMKEKARKTYMY</sequence>
<dbReference type="OrthoDB" id="10682247at2759"/>
<dbReference type="SUPFAM" id="SSF57414">
    <property type="entry name" value="Hairpin loop containing domain-like"/>
    <property type="match status" value="1"/>
</dbReference>
<dbReference type="VEuPathDB" id="CryptoDB:Vbra_6787"/>